<dbReference type="Pfam" id="PF20720">
    <property type="entry name" value="nSTAND3"/>
    <property type="match status" value="1"/>
</dbReference>
<dbReference type="SUPFAM" id="SSF52540">
    <property type="entry name" value="P-loop containing nucleoside triphosphate hydrolases"/>
    <property type="match status" value="1"/>
</dbReference>
<gene>
    <name evidence="2" type="ORF">OKA05_15835</name>
</gene>
<evidence type="ECO:0000313" key="3">
    <source>
        <dbReference type="Proteomes" id="UP001320876"/>
    </source>
</evidence>
<reference evidence="2 3" key="1">
    <citation type="submission" date="2022-10" db="EMBL/GenBank/DDBJ databases">
        <title>Luteolibacter arcticus strain CCTCC AB 2014275, whole genome shotgun sequencing project.</title>
        <authorList>
            <person name="Zhao G."/>
            <person name="Shen L."/>
        </authorList>
    </citation>
    <scope>NUCLEOTIDE SEQUENCE [LARGE SCALE GENOMIC DNA]</scope>
    <source>
        <strain evidence="2 3">CCTCC AB 2014275</strain>
    </source>
</reference>
<accession>A0ABT3GKJ5</accession>
<protein>
    <submittedName>
        <fullName evidence="2">ATP-binding protein</fullName>
    </submittedName>
</protein>
<feature type="domain" description="Novel STAND NTPase 3" evidence="1">
    <location>
        <begin position="241"/>
        <end position="390"/>
    </location>
</feature>
<keyword evidence="2" id="KW-0067">ATP-binding</keyword>
<keyword evidence="2" id="KW-0547">Nucleotide-binding</keyword>
<dbReference type="InterPro" id="IPR049050">
    <property type="entry name" value="nSTAND3"/>
</dbReference>
<proteinExistence type="predicted"/>
<dbReference type="CDD" id="cd02019">
    <property type="entry name" value="NK"/>
    <property type="match status" value="1"/>
</dbReference>
<dbReference type="RefSeq" id="WP_264488144.1">
    <property type="nucleotide sequence ID" value="NZ_JAPDDT010000006.1"/>
</dbReference>
<sequence>METSDDETVEPTSAHTALEGYFYQLKVSVLFALDLLANKQLTNQIILEPVSEEDLEAEFENEPSALTQGMTVSTKRLVVQCKLRSTGPWKIEDLTRLLAHGKIRKPARDRLKEPNISYLLVTSADLVGVARNLAVAGPWQWNHLKEMPATITKALPAASDGRVAVWSRLDMEKVEHQIDKLLTNRFRVPTSKIANCNAKLEQEALARIKGAGGGIWTRADVINIVSNHDGYDGVSRDLQAFVPPTNWEELKQLMGAKNAVVITGPSGTGKTTTAKALIATLRDASPHLTHVQVSGGPEQIRNDITPGSIVYEIEDPWGKYRAEPTALPWNDAINAFLHSASADRKFVITSRSDVLKAADLKSLDKRYTIELSEGHYRKADRSNLFDNRLKAMPRGEQISALKYKADVTKNLLLPLEIERFFGSAALGAKVDETEATFMHRCIDQAKQELIETTLILGIKERNDWEQAAVIWALMKARKRITFGALEELEPDLYGKLPTLEDKLLPFVSFLVAGGNLKQNAAEISYAHPRVEAGLEEAALKNANKTSRVIGQLVDSLIELDQVTGTDWGTETAALIRAAIFPIKKLKVRVPSTRQAKIDNWLISLLGRNEPTFRDDLALAAKSGSPTCAVAELARWLNESPIDKNWFNMRSWKEPEKPQDWYDWLSNEPHTHAICTTFIQSVLGFAHNSFPSSFYQSVAKLSPNLVSAFRTGISEIIRHGYNLNSESLINGALVDLEGFECVIPEAADEWDRVISSHDRKFELAIHNEDLDSYAADHYSESAAEDGYTAGEVLKSYVVARRDAGEWQKLANHQRRDSFIWDWINCVNGTDDFDEAELIAIGTIASNHRHENLFWDAAKKHFTQSLAELLEVRLREGSDDRSIRASAASTALVHAPALVSKLFSESGGLSVERKLELATDMKESLQADEQTTAAQLAVIEKHTAEAGDDLAQAIHLILDFPNAEASPRSANILRSIPDSARPELNLGVARVLARCGDNVSNRIDRILTTTHNVSKENIELVNRAMELGVAQDNQRLITVGLSHEFARCRVTAMNAFFSKSSTPLPPELRDMRRDSSSLVRKRLVAMLEERPHDSHTDALIDLTFDTWTPDHHGQDDVEYPIAEKAAKLLLAQATLSNDAYKRIIKSLKKSDNNSVRMTLLQSMVKHGSPARRDKIVEIAIGEGNPIFQRLSAKALYFQSEFLEERQLDLIADENVGSVSSEVACWLVLTLVARSSDARILKLTESLAINADRSVLNALIYLATFDNVRDKLNSAIANLLPASKISALNDTLSSGDTSDLDYLDYLDDLGEVRMVEEVKDFIRAFA</sequence>
<dbReference type="GO" id="GO:0005524">
    <property type="term" value="F:ATP binding"/>
    <property type="evidence" value="ECO:0007669"/>
    <property type="project" value="UniProtKB-KW"/>
</dbReference>
<dbReference type="Gene3D" id="3.40.50.300">
    <property type="entry name" value="P-loop containing nucleotide triphosphate hydrolases"/>
    <property type="match status" value="1"/>
</dbReference>
<organism evidence="2 3">
    <name type="scientific">Luteolibacter arcticus</name>
    <dbReference type="NCBI Taxonomy" id="1581411"/>
    <lineage>
        <taxon>Bacteria</taxon>
        <taxon>Pseudomonadati</taxon>
        <taxon>Verrucomicrobiota</taxon>
        <taxon>Verrucomicrobiia</taxon>
        <taxon>Verrucomicrobiales</taxon>
        <taxon>Verrucomicrobiaceae</taxon>
        <taxon>Luteolibacter</taxon>
    </lineage>
</organism>
<comment type="caution">
    <text evidence="2">The sequence shown here is derived from an EMBL/GenBank/DDBJ whole genome shotgun (WGS) entry which is preliminary data.</text>
</comment>
<dbReference type="Proteomes" id="UP001320876">
    <property type="component" value="Unassembled WGS sequence"/>
</dbReference>
<evidence type="ECO:0000313" key="2">
    <source>
        <dbReference type="EMBL" id="MCW1924039.1"/>
    </source>
</evidence>
<dbReference type="EMBL" id="JAPDDT010000006">
    <property type="protein sequence ID" value="MCW1924039.1"/>
    <property type="molecule type" value="Genomic_DNA"/>
</dbReference>
<name>A0ABT3GKJ5_9BACT</name>
<dbReference type="InterPro" id="IPR027417">
    <property type="entry name" value="P-loop_NTPase"/>
</dbReference>
<keyword evidence="3" id="KW-1185">Reference proteome</keyword>
<evidence type="ECO:0000259" key="1">
    <source>
        <dbReference type="Pfam" id="PF20720"/>
    </source>
</evidence>